<dbReference type="AlphaFoldDB" id="A0A0C2M481"/>
<dbReference type="Proteomes" id="UP000031668">
    <property type="component" value="Unassembled WGS sequence"/>
</dbReference>
<keyword evidence="2" id="KW-1185">Reference proteome</keyword>
<evidence type="ECO:0000313" key="2">
    <source>
        <dbReference type="Proteomes" id="UP000031668"/>
    </source>
</evidence>
<sequence>MNVMGVIKSVKNSFREHNFNHPTQIDRLLTTRRINTPGKKSVAYRRPEWRTTSAATPQCNAQAIYPVSFLQAGKAPDLPVKICLINEPDKTGVPDIKLIRTDTTLDLSQ</sequence>
<gene>
    <name evidence="1" type="ORF">RF11_02367</name>
</gene>
<organism evidence="1 2">
    <name type="scientific">Thelohanellus kitauei</name>
    <name type="common">Myxosporean</name>
    <dbReference type="NCBI Taxonomy" id="669202"/>
    <lineage>
        <taxon>Eukaryota</taxon>
        <taxon>Metazoa</taxon>
        <taxon>Cnidaria</taxon>
        <taxon>Myxozoa</taxon>
        <taxon>Myxosporea</taxon>
        <taxon>Bivalvulida</taxon>
        <taxon>Platysporina</taxon>
        <taxon>Myxobolidae</taxon>
        <taxon>Thelohanellus</taxon>
    </lineage>
</organism>
<reference evidence="1 2" key="1">
    <citation type="journal article" date="2014" name="Genome Biol. Evol.">
        <title>The genome of the myxosporean Thelohanellus kitauei shows adaptations to nutrient acquisition within its fish host.</title>
        <authorList>
            <person name="Yang Y."/>
            <person name="Xiong J."/>
            <person name="Zhou Z."/>
            <person name="Huo F."/>
            <person name="Miao W."/>
            <person name="Ran C."/>
            <person name="Liu Y."/>
            <person name="Zhang J."/>
            <person name="Feng J."/>
            <person name="Wang M."/>
            <person name="Wang M."/>
            <person name="Wang L."/>
            <person name="Yao B."/>
        </authorList>
    </citation>
    <scope>NUCLEOTIDE SEQUENCE [LARGE SCALE GENOMIC DNA]</scope>
    <source>
        <strain evidence="1">Wuqing</strain>
    </source>
</reference>
<comment type="caution">
    <text evidence="1">The sequence shown here is derived from an EMBL/GenBank/DDBJ whole genome shotgun (WGS) entry which is preliminary data.</text>
</comment>
<protein>
    <submittedName>
        <fullName evidence="1">Uncharacterized protein</fullName>
    </submittedName>
</protein>
<name>A0A0C2M481_THEKT</name>
<dbReference type="OrthoDB" id="1669972at2759"/>
<proteinExistence type="predicted"/>
<evidence type="ECO:0000313" key="1">
    <source>
        <dbReference type="EMBL" id="KII61835.1"/>
    </source>
</evidence>
<accession>A0A0C2M481</accession>
<dbReference type="EMBL" id="JWZT01005235">
    <property type="protein sequence ID" value="KII61835.1"/>
    <property type="molecule type" value="Genomic_DNA"/>
</dbReference>